<feature type="region of interest" description="Disordered" evidence="5">
    <location>
        <begin position="1"/>
        <end position="27"/>
    </location>
</feature>
<dbReference type="AlphaFoldDB" id="A0A8G2CLE7"/>
<proteinExistence type="predicted"/>
<evidence type="ECO:0000256" key="2">
    <source>
        <dbReference type="ARBA" id="ARBA00023015"/>
    </source>
</evidence>
<feature type="domain" description="HTH lacI-type" evidence="6">
    <location>
        <begin position="41"/>
        <end position="95"/>
    </location>
</feature>
<evidence type="ECO:0000256" key="3">
    <source>
        <dbReference type="ARBA" id="ARBA00023125"/>
    </source>
</evidence>
<gene>
    <name evidence="7" type="ORF">SAMN05421828_11359</name>
</gene>
<dbReference type="InterPro" id="IPR010982">
    <property type="entry name" value="Lambda_DNA-bd_dom_sf"/>
</dbReference>
<dbReference type="PROSITE" id="PS00356">
    <property type="entry name" value="HTH_LACI_1"/>
    <property type="match status" value="1"/>
</dbReference>
<organism evidence="7 8">
    <name type="scientific">Acidiphilium rubrum</name>
    <dbReference type="NCBI Taxonomy" id="526"/>
    <lineage>
        <taxon>Bacteria</taxon>
        <taxon>Pseudomonadati</taxon>
        <taxon>Pseudomonadota</taxon>
        <taxon>Alphaproteobacteria</taxon>
        <taxon>Acetobacterales</taxon>
        <taxon>Acidocellaceae</taxon>
        <taxon>Acidiphilium</taxon>
    </lineage>
</organism>
<evidence type="ECO:0000313" key="7">
    <source>
        <dbReference type="EMBL" id="SIR00272.1"/>
    </source>
</evidence>
<dbReference type="EMBL" id="FTNE01000013">
    <property type="protein sequence ID" value="SIR00272.1"/>
    <property type="molecule type" value="Genomic_DNA"/>
</dbReference>
<dbReference type="CDD" id="cd06267">
    <property type="entry name" value="PBP1_LacI_sugar_binding-like"/>
    <property type="match status" value="1"/>
</dbReference>
<dbReference type="GO" id="GO:0000976">
    <property type="term" value="F:transcription cis-regulatory region binding"/>
    <property type="evidence" value="ECO:0007669"/>
    <property type="project" value="TreeGrafter"/>
</dbReference>
<dbReference type="RefSeq" id="WP_211252775.1">
    <property type="nucleotide sequence ID" value="NZ_FTNE01000013.1"/>
</dbReference>
<keyword evidence="1" id="KW-0678">Repressor</keyword>
<dbReference type="InterPro" id="IPR028082">
    <property type="entry name" value="Peripla_BP_I"/>
</dbReference>
<keyword evidence="8" id="KW-1185">Reference proteome</keyword>
<dbReference type="SUPFAM" id="SSF53822">
    <property type="entry name" value="Periplasmic binding protein-like I"/>
    <property type="match status" value="1"/>
</dbReference>
<accession>A0A8G2CLE7</accession>
<dbReference type="SUPFAM" id="SSF47413">
    <property type="entry name" value="lambda repressor-like DNA-binding domains"/>
    <property type="match status" value="1"/>
</dbReference>
<dbReference type="PANTHER" id="PTHR30146">
    <property type="entry name" value="LACI-RELATED TRANSCRIPTIONAL REPRESSOR"/>
    <property type="match status" value="1"/>
</dbReference>
<dbReference type="PANTHER" id="PTHR30146:SF148">
    <property type="entry name" value="HTH-TYPE TRANSCRIPTIONAL REPRESSOR PURR-RELATED"/>
    <property type="match status" value="1"/>
</dbReference>
<dbReference type="Pfam" id="PF13377">
    <property type="entry name" value="Peripla_BP_3"/>
    <property type="match status" value="1"/>
</dbReference>
<dbReference type="CDD" id="cd01392">
    <property type="entry name" value="HTH_LacI"/>
    <property type="match status" value="1"/>
</dbReference>
<dbReference type="Gene3D" id="3.40.50.2300">
    <property type="match status" value="2"/>
</dbReference>
<dbReference type="InterPro" id="IPR046335">
    <property type="entry name" value="LacI/GalR-like_sensor"/>
</dbReference>
<evidence type="ECO:0000313" key="8">
    <source>
        <dbReference type="Proteomes" id="UP000186308"/>
    </source>
</evidence>
<dbReference type="GO" id="GO:0003700">
    <property type="term" value="F:DNA-binding transcription factor activity"/>
    <property type="evidence" value="ECO:0007669"/>
    <property type="project" value="TreeGrafter"/>
</dbReference>
<keyword evidence="3" id="KW-0238">DNA-binding</keyword>
<dbReference type="Gene3D" id="1.10.260.40">
    <property type="entry name" value="lambda repressor-like DNA-binding domains"/>
    <property type="match status" value="1"/>
</dbReference>
<evidence type="ECO:0000256" key="5">
    <source>
        <dbReference type="SAM" id="MobiDB-lite"/>
    </source>
</evidence>
<keyword evidence="4" id="KW-0804">Transcription</keyword>
<name>A0A8G2CLE7_ACIRU</name>
<comment type="caution">
    <text evidence="7">The sequence shown here is derived from an EMBL/GenBank/DDBJ whole genome shotgun (WGS) entry which is preliminary data.</text>
</comment>
<reference evidence="7 8" key="1">
    <citation type="submission" date="2017-01" db="EMBL/GenBank/DDBJ databases">
        <authorList>
            <person name="Varghese N."/>
            <person name="Submissions S."/>
        </authorList>
    </citation>
    <scope>NUCLEOTIDE SEQUENCE [LARGE SCALE GENOMIC DNA]</scope>
    <source>
        <strain evidence="7 8">ATCC 35905</strain>
    </source>
</reference>
<keyword evidence="2" id="KW-0805">Transcription regulation</keyword>
<sequence length="378" mass="40107">MMVRRTPTPKAALAPRVARKSEQPLANTPAIRARMPEAGPATMRDVAALAGVSISTISHVLNRTRAVPDATRDRVMQAVATTGYTPNSVARSLKRAETRTIGIAIGDITNPHFTAVVDAIETSARERGYTVILVGISESADREIEALDALLGRRVDGLILAPSADGGAAVLERVARHNIPVVQIDRVASPACDAVVVANADGARRLVRHLAACGHRRIGMLTGLPGLSSTRERIAGYRAGLRDAGITYDAKLLACGEYSAEPARLATEALLALAEPPTAVFASNNLMTLGAMQALADRDLAVPDDIALVAFDDFAWTDLFKPHLTTVAQPCREIGITAVRLLLERLAEPGLRPRLTRLPVTIQHRRSCGCAADAGAIT</sequence>
<dbReference type="SMART" id="SM00354">
    <property type="entry name" value="HTH_LACI"/>
    <property type="match status" value="1"/>
</dbReference>
<dbReference type="InterPro" id="IPR000843">
    <property type="entry name" value="HTH_LacI"/>
</dbReference>
<dbReference type="Proteomes" id="UP000186308">
    <property type="component" value="Unassembled WGS sequence"/>
</dbReference>
<protein>
    <submittedName>
        <fullName evidence="7">Transcriptional regulator, LacI family</fullName>
    </submittedName>
</protein>
<evidence type="ECO:0000259" key="6">
    <source>
        <dbReference type="PROSITE" id="PS50932"/>
    </source>
</evidence>
<evidence type="ECO:0000256" key="4">
    <source>
        <dbReference type="ARBA" id="ARBA00023163"/>
    </source>
</evidence>
<dbReference type="PRINTS" id="PR00036">
    <property type="entry name" value="HTHLACI"/>
</dbReference>
<evidence type="ECO:0000256" key="1">
    <source>
        <dbReference type="ARBA" id="ARBA00022491"/>
    </source>
</evidence>
<dbReference type="Pfam" id="PF00356">
    <property type="entry name" value="LacI"/>
    <property type="match status" value="1"/>
</dbReference>
<dbReference type="PROSITE" id="PS50932">
    <property type="entry name" value="HTH_LACI_2"/>
    <property type="match status" value="1"/>
</dbReference>